<evidence type="ECO:0000313" key="2">
    <source>
        <dbReference type="EMBL" id="GBO08421.1"/>
    </source>
</evidence>
<evidence type="ECO:0000256" key="1">
    <source>
        <dbReference type="SAM" id="MobiDB-lite"/>
    </source>
</evidence>
<dbReference type="AlphaFoldDB" id="A0A4Y2U8N8"/>
<feature type="compositionally biased region" description="Acidic residues" evidence="1">
    <location>
        <begin position="11"/>
        <end position="25"/>
    </location>
</feature>
<reference evidence="2 3" key="1">
    <citation type="journal article" date="2019" name="Sci. Rep.">
        <title>Orb-weaving spider Araneus ventricosus genome elucidates the spidroin gene catalogue.</title>
        <authorList>
            <person name="Kono N."/>
            <person name="Nakamura H."/>
            <person name="Ohtoshi R."/>
            <person name="Moran D.A.P."/>
            <person name="Shinohara A."/>
            <person name="Yoshida Y."/>
            <person name="Fujiwara M."/>
            <person name="Mori M."/>
            <person name="Tomita M."/>
            <person name="Arakawa K."/>
        </authorList>
    </citation>
    <scope>NUCLEOTIDE SEQUENCE [LARGE SCALE GENOMIC DNA]</scope>
</reference>
<dbReference type="Proteomes" id="UP000499080">
    <property type="component" value="Unassembled WGS sequence"/>
</dbReference>
<proteinExistence type="predicted"/>
<keyword evidence="3" id="KW-1185">Reference proteome</keyword>
<feature type="region of interest" description="Disordered" evidence="1">
    <location>
        <begin position="1"/>
        <end position="70"/>
    </location>
</feature>
<protein>
    <submittedName>
        <fullName evidence="2">Uncharacterized protein</fullName>
    </submittedName>
</protein>
<sequence length="70" mass="7860">MKSLRKLLAEVETDDDSDFDDEDKGSEDVLGENFSDDESFGEHDTESEDDGDSGSEEVINSEWFSSKDFV</sequence>
<dbReference type="EMBL" id="BGPR01034161">
    <property type="protein sequence ID" value="GBO08421.1"/>
    <property type="molecule type" value="Genomic_DNA"/>
</dbReference>
<comment type="caution">
    <text evidence="2">The sequence shown here is derived from an EMBL/GenBank/DDBJ whole genome shotgun (WGS) entry which is preliminary data.</text>
</comment>
<name>A0A4Y2U8N8_ARAVE</name>
<feature type="compositionally biased region" description="Acidic residues" evidence="1">
    <location>
        <begin position="34"/>
        <end position="55"/>
    </location>
</feature>
<accession>A0A4Y2U8N8</accession>
<evidence type="ECO:0000313" key="3">
    <source>
        <dbReference type="Proteomes" id="UP000499080"/>
    </source>
</evidence>
<gene>
    <name evidence="2" type="ORF">AVEN_140871_1</name>
</gene>
<organism evidence="2 3">
    <name type="scientific">Araneus ventricosus</name>
    <name type="common">Orbweaver spider</name>
    <name type="synonym">Epeira ventricosa</name>
    <dbReference type="NCBI Taxonomy" id="182803"/>
    <lineage>
        <taxon>Eukaryota</taxon>
        <taxon>Metazoa</taxon>
        <taxon>Ecdysozoa</taxon>
        <taxon>Arthropoda</taxon>
        <taxon>Chelicerata</taxon>
        <taxon>Arachnida</taxon>
        <taxon>Araneae</taxon>
        <taxon>Araneomorphae</taxon>
        <taxon>Entelegynae</taxon>
        <taxon>Araneoidea</taxon>
        <taxon>Araneidae</taxon>
        <taxon>Araneus</taxon>
    </lineage>
</organism>